<sequence>MFPARNTDFRRHRLAASSGDSAFTRSKRLQCFDFQFHMLTAYLQDELACLPPADSSVYVDRRE</sequence>
<protein>
    <submittedName>
        <fullName evidence="1">Uncharacterized protein</fullName>
    </submittedName>
</protein>
<name>A0A9Q6RZB3_9BURK</name>
<reference evidence="1 2" key="1">
    <citation type="journal article" date="2014" name="Genome Announc.">
        <title>Draft Genome Sequence of the Haloacid-Degrading Burkholderia caribensis Strain MBA4.</title>
        <authorList>
            <person name="Pan Y."/>
            <person name="Kong K.F."/>
            <person name="Tsang J.S."/>
        </authorList>
    </citation>
    <scope>NUCLEOTIDE SEQUENCE [LARGE SCALE GENOMIC DNA]</scope>
    <source>
        <strain evidence="1 2">852011</strain>
    </source>
</reference>
<gene>
    <name evidence="1" type="ORF">A9O66_07610</name>
</gene>
<accession>A0A9Q6RZB3</accession>
<proteinExistence type="predicted"/>
<dbReference type="EMBL" id="CP015958">
    <property type="protein sequence ID" value="QLB62257.1"/>
    <property type="molecule type" value="Genomic_DNA"/>
</dbReference>
<dbReference type="AlphaFoldDB" id="A0A9Q6RZB3"/>
<evidence type="ECO:0000313" key="1">
    <source>
        <dbReference type="EMBL" id="QLB62257.1"/>
    </source>
</evidence>
<organism evidence="1 2">
    <name type="scientific">Paraburkholderia caribensis</name>
    <dbReference type="NCBI Taxonomy" id="75105"/>
    <lineage>
        <taxon>Bacteria</taxon>
        <taxon>Pseudomonadati</taxon>
        <taxon>Pseudomonadota</taxon>
        <taxon>Betaproteobacteria</taxon>
        <taxon>Burkholderiales</taxon>
        <taxon>Burkholderiaceae</taxon>
        <taxon>Paraburkholderia</taxon>
    </lineage>
</organism>
<dbReference type="Proteomes" id="UP000509548">
    <property type="component" value="Chromosome 1"/>
</dbReference>
<evidence type="ECO:0000313" key="2">
    <source>
        <dbReference type="Proteomes" id="UP000509548"/>
    </source>
</evidence>